<comment type="catalytic activity">
    <reaction evidence="18">
        <text>heptan-2-one + NADPH + O2 + H(+) = pentyl acetate + NADP(+) + H2O</text>
        <dbReference type="Rhea" id="RHEA:54836"/>
        <dbReference type="ChEBI" id="CHEBI:5672"/>
        <dbReference type="ChEBI" id="CHEBI:15377"/>
        <dbReference type="ChEBI" id="CHEBI:15378"/>
        <dbReference type="ChEBI" id="CHEBI:15379"/>
        <dbReference type="ChEBI" id="CHEBI:57783"/>
        <dbReference type="ChEBI" id="CHEBI:58349"/>
        <dbReference type="ChEBI" id="CHEBI:87362"/>
    </reaction>
    <physiologicalReaction direction="left-to-right" evidence="18">
        <dbReference type="Rhea" id="RHEA:54837"/>
    </physiologicalReaction>
</comment>
<dbReference type="InterPro" id="IPR000960">
    <property type="entry name" value="Flavin_mOase"/>
</dbReference>
<dbReference type="Pfam" id="PF00743">
    <property type="entry name" value="FMO-like"/>
    <property type="match status" value="1"/>
</dbReference>
<evidence type="ECO:0000256" key="28">
    <source>
        <dbReference type="RuleBase" id="RU361177"/>
    </source>
</evidence>
<dbReference type="GO" id="GO:0006629">
    <property type="term" value="P:lipid metabolic process"/>
    <property type="evidence" value="ECO:0007669"/>
    <property type="project" value="UniProtKB-KW"/>
</dbReference>
<name>A0A8J6BLM0_ELECQ</name>
<comment type="catalytic activity">
    <reaction evidence="25">
        <text>N,N-dimethylaniline + NADPH + O2 + H(+) = N,N-dimethylaniline N-oxide + NADP(+) + H2O</text>
        <dbReference type="Rhea" id="RHEA:24468"/>
        <dbReference type="ChEBI" id="CHEBI:15377"/>
        <dbReference type="ChEBI" id="CHEBI:15378"/>
        <dbReference type="ChEBI" id="CHEBI:15379"/>
        <dbReference type="ChEBI" id="CHEBI:16269"/>
        <dbReference type="ChEBI" id="CHEBI:17735"/>
        <dbReference type="ChEBI" id="CHEBI:57783"/>
        <dbReference type="ChEBI" id="CHEBI:58349"/>
        <dbReference type="EC" id="1.14.13.8"/>
    </reaction>
    <physiologicalReaction direction="left-to-right" evidence="25">
        <dbReference type="Rhea" id="RHEA:24469"/>
    </physiologicalReaction>
</comment>
<evidence type="ECO:0000256" key="20">
    <source>
        <dbReference type="ARBA" id="ARBA00047864"/>
    </source>
</evidence>
<dbReference type="PRINTS" id="PR01125">
    <property type="entry name" value="FMOXYGENASE5"/>
</dbReference>
<comment type="catalytic activity">
    <reaction evidence="19">
        <text>sulcatone + NADPH + O2 + H(+) = 4-methylpent-3-en-1-yl acetate + NADP(+) + H2O</text>
        <dbReference type="Rhea" id="RHEA:54864"/>
        <dbReference type="ChEBI" id="CHEBI:15377"/>
        <dbReference type="ChEBI" id="CHEBI:15378"/>
        <dbReference type="ChEBI" id="CHEBI:15379"/>
        <dbReference type="ChEBI" id="CHEBI:16310"/>
        <dbReference type="ChEBI" id="CHEBI:57783"/>
        <dbReference type="ChEBI" id="CHEBI:58349"/>
        <dbReference type="ChEBI" id="CHEBI:138373"/>
    </reaction>
    <physiologicalReaction direction="left-to-right" evidence="19">
        <dbReference type="Rhea" id="RHEA:54865"/>
    </physiologicalReaction>
</comment>
<evidence type="ECO:0000256" key="24">
    <source>
        <dbReference type="ARBA" id="ARBA00048990"/>
    </source>
</evidence>
<keyword evidence="6 27" id="KW-0285">Flavoprotein</keyword>
<comment type="cofactor">
    <cofactor evidence="1 27 28">
        <name>FAD</name>
        <dbReference type="ChEBI" id="CHEBI:57692"/>
    </cofactor>
</comment>
<evidence type="ECO:0000256" key="19">
    <source>
        <dbReference type="ARBA" id="ARBA00047855"/>
    </source>
</evidence>
<evidence type="ECO:0000256" key="25">
    <source>
        <dbReference type="ARBA" id="ARBA00049443"/>
    </source>
</evidence>
<gene>
    <name evidence="30" type="ORF">GDO78_017529</name>
</gene>
<comment type="function">
    <text evidence="16">Acts as a Baeyer-Villiger monooxygenase on a broad range of substrates. Catalyzes the insertion of an oxygen atom into a carbon-carbon bond adjacent to a carbonyl, which converts ketones to esters. Active on diverse carbonyl compounds, whereas soft nucleophiles are mostly non- or poorly reactive. In contrast with other forms of FMO it is non- or poorly active on 'classical' substrates such as drugs, pesticides, and dietary components containing soft nucleophilic heteroatoms. Able to oxidize drug molecules bearing a carbonyl group on an aliphatic chain, such as nabumetone and pentoxifylline. Also, in the absence of substrates, shows slow but yet significant NADPH oxidase activity. Acts as a positive modulator of cholesterol biosynthesis as well as glucose homeostasis, promoting metabolic aging via pleiotropic effects.</text>
</comment>
<dbReference type="AlphaFoldDB" id="A0A8J6BLM0"/>
<evidence type="ECO:0000256" key="7">
    <source>
        <dbReference type="ARBA" id="ARBA00022692"/>
    </source>
</evidence>
<protein>
    <recommendedName>
        <fullName evidence="28">Flavin-containing monooxygenase</fullName>
        <ecNumber evidence="28">1.-.-.-</ecNumber>
    </recommendedName>
</protein>
<dbReference type="GO" id="GO:0050661">
    <property type="term" value="F:NADP binding"/>
    <property type="evidence" value="ECO:0007669"/>
    <property type="project" value="InterPro"/>
</dbReference>
<dbReference type="InterPro" id="IPR020946">
    <property type="entry name" value="Flavin_mOase-like"/>
</dbReference>
<keyword evidence="15 27" id="KW-0472">Membrane</keyword>
<comment type="catalytic activity">
    <reaction evidence="22">
        <text>octan-3-one + NADPH + O2 + H(+) = ethyl hexanoate + NADP(+) + H2O</text>
        <dbReference type="Rhea" id="RHEA:54856"/>
        <dbReference type="ChEBI" id="CHEBI:15377"/>
        <dbReference type="ChEBI" id="CHEBI:15378"/>
        <dbReference type="ChEBI" id="CHEBI:15379"/>
        <dbReference type="ChEBI" id="CHEBI:57783"/>
        <dbReference type="ChEBI" id="CHEBI:58349"/>
        <dbReference type="ChEBI" id="CHEBI:80946"/>
        <dbReference type="ChEBI" id="CHEBI:86055"/>
    </reaction>
    <physiologicalReaction direction="left-to-right" evidence="22">
        <dbReference type="Rhea" id="RHEA:54857"/>
    </physiologicalReaction>
</comment>
<sequence>MVKKVAVIGAGCSGLPAIKCCLDEGLEPTCFERSDDIGGLWRFKKEPEETRASIYKSVIINTSKEMMCYSDYPMPEEYPNYMHNSKVLEYFNKYMEHFQLQKYIKFKTSVCSIKKRPDFANTGQWDVTTEHEGKQETQVFDAILVCTGHHTAPNLQLQSFPGIENFKGQYFHSRDYKSPEDFKDKKIIVVGIGNTGADLAVEISAVAKQVYLSTRRGAWLWNRVFDSGFPLDIVLFTRFYAILQDAFPSLENSLLEYKVNSRVDHENFGLKPRHRILSQHPTISDDLPNRILSGKVVMKTNVKQFLERDVIFEDGTVEKDIDVVIFATGYRFDFSFFDESVIKVVKNKLSLYKMVFPPELEKPTVAFIGLIQPIGAIMPVSEMQARWATRVFKGLNKLPSMSEMKEMNAKRIEDRQKRYVESERHTIQVDYVDHMDEVAEEIGCKPNVKKLFLSDPKLAWEVLFGPCSPYQYRLSGPGKWKDARKAILTQRERIIKPTKTRCTSANDSHGSFRFAFKILGILILFAAIYFAM</sequence>
<evidence type="ECO:0000256" key="13">
    <source>
        <dbReference type="ARBA" id="ARBA00023033"/>
    </source>
</evidence>
<keyword evidence="4" id="KW-0488">Methylation</keyword>
<keyword evidence="9" id="KW-0492">Microsome</keyword>
<keyword evidence="11 29" id="KW-1133">Transmembrane helix</keyword>
<dbReference type="Proteomes" id="UP000770717">
    <property type="component" value="Unassembled WGS sequence"/>
</dbReference>
<evidence type="ECO:0000256" key="17">
    <source>
        <dbReference type="ARBA" id="ARBA00047426"/>
    </source>
</evidence>
<keyword evidence="10 27" id="KW-0521">NADP</keyword>
<dbReference type="FunFam" id="3.50.50.60:FF:000042">
    <property type="entry name" value="Dimethylaniline monooxygenase [N-oxide-forming]"/>
    <property type="match status" value="1"/>
</dbReference>
<comment type="similarity">
    <text evidence="3 27 28">Belongs to the FMO family.</text>
</comment>
<evidence type="ECO:0000256" key="18">
    <source>
        <dbReference type="ARBA" id="ARBA00047574"/>
    </source>
</evidence>
<dbReference type="GO" id="GO:0016174">
    <property type="term" value="F:NAD(P)H oxidase H2O2-forming activity"/>
    <property type="evidence" value="ECO:0007669"/>
    <property type="project" value="UniProtKB-EC"/>
</dbReference>
<dbReference type="PANTHER" id="PTHR23023">
    <property type="entry name" value="DIMETHYLANILINE MONOOXYGENASE"/>
    <property type="match status" value="1"/>
</dbReference>
<evidence type="ECO:0000256" key="4">
    <source>
        <dbReference type="ARBA" id="ARBA00022481"/>
    </source>
</evidence>
<evidence type="ECO:0000256" key="29">
    <source>
        <dbReference type="SAM" id="Phobius"/>
    </source>
</evidence>
<feature type="transmembrane region" description="Helical" evidence="29">
    <location>
        <begin position="514"/>
        <end position="531"/>
    </location>
</feature>
<evidence type="ECO:0000256" key="6">
    <source>
        <dbReference type="ARBA" id="ARBA00022630"/>
    </source>
</evidence>
<evidence type="ECO:0000256" key="5">
    <source>
        <dbReference type="ARBA" id="ARBA00022553"/>
    </source>
</evidence>
<evidence type="ECO:0000256" key="8">
    <source>
        <dbReference type="ARBA" id="ARBA00022827"/>
    </source>
</evidence>
<accession>A0A8J6BLM0</accession>
<dbReference type="GO" id="GO:0004499">
    <property type="term" value="F:N,N-dimethylaniline monooxygenase activity"/>
    <property type="evidence" value="ECO:0007669"/>
    <property type="project" value="UniProtKB-UniRule"/>
</dbReference>
<dbReference type="PRINTS" id="PR00370">
    <property type="entry name" value="FMOXYGENASE"/>
</dbReference>
<comment type="caution">
    <text evidence="30">The sequence shown here is derived from an EMBL/GenBank/DDBJ whole genome shotgun (WGS) entry which is preliminary data.</text>
</comment>
<comment type="subcellular location">
    <subcellularLocation>
        <location evidence="27">Endoplasmic reticulum membrane</location>
    </subcellularLocation>
    <subcellularLocation>
        <location evidence="2">Microsome membrane</location>
    </subcellularLocation>
</comment>
<evidence type="ECO:0000256" key="22">
    <source>
        <dbReference type="ARBA" id="ARBA00048459"/>
    </source>
</evidence>
<keyword evidence="8 27" id="KW-0274">FAD</keyword>
<comment type="catalytic activity">
    <reaction evidence="17">
        <text>hexan-3-one + NADPH + O2 + H(+) = propyl propanoate + NADP(+) + H2O</text>
        <dbReference type="Rhea" id="RHEA:54848"/>
        <dbReference type="ChEBI" id="CHEBI:15377"/>
        <dbReference type="ChEBI" id="CHEBI:15378"/>
        <dbReference type="ChEBI" id="CHEBI:15379"/>
        <dbReference type="ChEBI" id="CHEBI:57783"/>
        <dbReference type="ChEBI" id="CHEBI:58349"/>
        <dbReference type="ChEBI" id="CHEBI:89828"/>
        <dbReference type="ChEBI" id="CHEBI:89891"/>
    </reaction>
    <physiologicalReaction direction="left-to-right" evidence="17">
        <dbReference type="Rhea" id="RHEA:54849"/>
    </physiologicalReaction>
</comment>
<evidence type="ECO:0000256" key="15">
    <source>
        <dbReference type="ARBA" id="ARBA00023136"/>
    </source>
</evidence>
<dbReference type="FunFam" id="3.50.50.60:FF:000073">
    <property type="entry name" value="Dimethylaniline monooxygenase [N-oxide-forming]"/>
    <property type="match status" value="1"/>
</dbReference>
<evidence type="ECO:0000256" key="11">
    <source>
        <dbReference type="ARBA" id="ARBA00022989"/>
    </source>
</evidence>
<dbReference type="Gene3D" id="3.50.50.60">
    <property type="entry name" value="FAD/NAD(P)-binding domain"/>
    <property type="match status" value="2"/>
</dbReference>
<evidence type="ECO:0000313" key="31">
    <source>
        <dbReference type="Proteomes" id="UP000770717"/>
    </source>
</evidence>
<evidence type="ECO:0000313" key="30">
    <source>
        <dbReference type="EMBL" id="KAG9465920.1"/>
    </source>
</evidence>
<reference evidence="30" key="1">
    <citation type="thesis" date="2020" institute="ProQuest LLC" country="789 East Eisenhower Parkway, Ann Arbor, MI, USA">
        <title>Comparative Genomics and Chromosome Evolution.</title>
        <authorList>
            <person name="Mudd A.B."/>
        </authorList>
    </citation>
    <scope>NUCLEOTIDE SEQUENCE</scope>
    <source>
        <strain evidence="30">HN-11 Male</strain>
        <tissue evidence="30">Kidney and liver</tissue>
    </source>
</reference>
<comment type="catalytic activity">
    <reaction evidence="24">
        <text>heptan-4-one + NADPH + O2 + H(+) = propyl butanoate + NADP(+) + H2O</text>
        <dbReference type="Rhea" id="RHEA:54852"/>
        <dbReference type="ChEBI" id="CHEBI:15377"/>
        <dbReference type="ChEBI" id="CHEBI:15378"/>
        <dbReference type="ChEBI" id="CHEBI:15379"/>
        <dbReference type="ChEBI" id="CHEBI:57783"/>
        <dbReference type="ChEBI" id="CHEBI:58349"/>
        <dbReference type="ChEBI" id="CHEBI:89484"/>
        <dbReference type="ChEBI" id="CHEBI:89719"/>
    </reaction>
    <physiologicalReaction direction="left-to-right" evidence="24">
        <dbReference type="Rhea" id="RHEA:54853"/>
    </physiologicalReaction>
</comment>
<evidence type="ECO:0000256" key="9">
    <source>
        <dbReference type="ARBA" id="ARBA00022848"/>
    </source>
</evidence>
<evidence type="ECO:0000256" key="16">
    <source>
        <dbReference type="ARBA" id="ARBA00045722"/>
    </source>
</evidence>
<keyword evidence="7 29" id="KW-0812">Transmembrane</keyword>
<comment type="catalytic activity">
    <reaction evidence="20">
        <text>NADPH + O2 + H(+) = H2O2 + NADP(+)</text>
        <dbReference type="Rhea" id="RHEA:11260"/>
        <dbReference type="ChEBI" id="CHEBI:15378"/>
        <dbReference type="ChEBI" id="CHEBI:15379"/>
        <dbReference type="ChEBI" id="CHEBI:16240"/>
        <dbReference type="ChEBI" id="CHEBI:57783"/>
        <dbReference type="ChEBI" id="CHEBI:58349"/>
        <dbReference type="EC" id="1.6.3.1"/>
    </reaction>
    <physiologicalReaction direction="left-to-right" evidence="20">
        <dbReference type="Rhea" id="RHEA:11261"/>
    </physiologicalReaction>
</comment>
<dbReference type="GO" id="GO:0005789">
    <property type="term" value="C:endoplasmic reticulum membrane"/>
    <property type="evidence" value="ECO:0007669"/>
    <property type="project" value="UniProtKB-SubCell"/>
</dbReference>
<evidence type="ECO:0000256" key="10">
    <source>
        <dbReference type="ARBA" id="ARBA00022857"/>
    </source>
</evidence>
<evidence type="ECO:0000256" key="21">
    <source>
        <dbReference type="ARBA" id="ARBA00047977"/>
    </source>
</evidence>
<keyword evidence="5" id="KW-0597">Phosphoprotein</keyword>
<dbReference type="SUPFAM" id="SSF51905">
    <property type="entry name" value="FAD/NAD(P)-binding domain"/>
    <property type="match status" value="2"/>
</dbReference>
<keyword evidence="12 27" id="KW-0560">Oxidoreductase</keyword>
<comment type="catalytic activity">
    <reaction evidence="23">
        <text>(2E)-geranial + NADPH + O2 + H(+) = (1E)-2,6-dimethylhepta-1,5-dien-1-yl formate + NADP(+) + H2O</text>
        <dbReference type="Rhea" id="RHEA:54860"/>
        <dbReference type="ChEBI" id="CHEBI:15377"/>
        <dbReference type="ChEBI" id="CHEBI:15378"/>
        <dbReference type="ChEBI" id="CHEBI:15379"/>
        <dbReference type="ChEBI" id="CHEBI:16980"/>
        <dbReference type="ChEBI" id="CHEBI:57783"/>
        <dbReference type="ChEBI" id="CHEBI:58349"/>
        <dbReference type="ChEBI" id="CHEBI:138375"/>
    </reaction>
    <physiologicalReaction direction="left-to-right" evidence="23">
        <dbReference type="Rhea" id="RHEA:54861"/>
    </physiologicalReaction>
</comment>
<dbReference type="GO" id="GO:0050660">
    <property type="term" value="F:flavin adenine dinucleotide binding"/>
    <property type="evidence" value="ECO:0007669"/>
    <property type="project" value="InterPro"/>
</dbReference>
<keyword evidence="13 27" id="KW-0503">Monooxygenase</keyword>
<dbReference type="InterPro" id="IPR050346">
    <property type="entry name" value="FMO-like"/>
</dbReference>
<dbReference type="EMBL" id="WNTK01002559">
    <property type="protein sequence ID" value="KAG9465920.1"/>
    <property type="molecule type" value="Genomic_DNA"/>
</dbReference>
<comment type="catalytic activity">
    <reaction evidence="26">
        <text>octan-3-one + NADPH + O2 + H(+) = pentyl propanoate + NADP(+) + H2O</text>
        <dbReference type="Rhea" id="RHEA:54840"/>
        <dbReference type="ChEBI" id="CHEBI:15377"/>
        <dbReference type="ChEBI" id="CHEBI:15378"/>
        <dbReference type="ChEBI" id="CHEBI:15379"/>
        <dbReference type="ChEBI" id="CHEBI:57783"/>
        <dbReference type="ChEBI" id="CHEBI:58349"/>
        <dbReference type="ChEBI" id="CHEBI:80946"/>
        <dbReference type="ChEBI" id="CHEBI:87373"/>
    </reaction>
    <physiologicalReaction direction="left-to-right" evidence="26">
        <dbReference type="Rhea" id="RHEA:54841"/>
    </physiologicalReaction>
</comment>
<evidence type="ECO:0000256" key="1">
    <source>
        <dbReference type="ARBA" id="ARBA00001974"/>
    </source>
</evidence>
<dbReference type="EC" id="1.-.-.-" evidence="28"/>
<dbReference type="PIRSF" id="PIRSF000332">
    <property type="entry name" value="FMO"/>
    <property type="match status" value="1"/>
</dbReference>
<keyword evidence="27" id="KW-0256">Endoplasmic reticulum</keyword>
<evidence type="ECO:0000256" key="3">
    <source>
        <dbReference type="ARBA" id="ARBA00009183"/>
    </source>
</evidence>
<dbReference type="FunFam" id="3.50.50.60:FF:000409">
    <property type="entry name" value="Dimethylaniline monooxygenase [N-oxide-forming]"/>
    <property type="match status" value="1"/>
</dbReference>
<comment type="catalytic activity">
    <reaction evidence="21">
        <text>hexan-3-one + NADPH + O2 + H(+) = ethyl butanoate + NADP(+) + H2O</text>
        <dbReference type="Rhea" id="RHEA:54844"/>
        <dbReference type="ChEBI" id="CHEBI:15377"/>
        <dbReference type="ChEBI" id="CHEBI:15378"/>
        <dbReference type="ChEBI" id="CHEBI:15379"/>
        <dbReference type="ChEBI" id="CHEBI:57783"/>
        <dbReference type="ChEBI" id="CHEBI:58349"/>
        <dbReference type="ChEBI" id="CHEBI:88764"/>
        <dbReference type="ChEBI" id="CHEBI:89891"/>
    </reaction>
    <physiologicalReaction direction="left-to-right" evidence="21">
        <dbReference type="Rhea" id="RHEA:54845"/>
    </physiologicalReaction>
</comment>
<organism evidence="30 31">
    <name type="scientific">Eleutherodactylus coqui</name>
    <name type="common">Puerto Rican coqui</name>
    <dbReference type="NCBI Taxonomy" id="57060"/>
    <lineage>
        <taxon>Eukaryota</taxon>
        <taxon>Metazoa</taxon>
        <taxon>Chordata</taxon>
        <taxon>Craniata</taxon>
        <taxon>Vertebrata</taxon>
        <taxon>Euteleostomi</taxon>
        <taxon>Amphibia</taxon>
        <taxon>Batrachia</taxon>
        <taxon>Anura</taxon>
        <taxon>Neobatrachia</taxon>
        <taxon>Hyloidea</taxon>
        <taxon>Eleutherodactylidae</taxon>
        <taxon>Eleutherodactylinae</taxon>
        <taxon>Eleutherodactylus</taxon>
        <taxon>Eleutherodactylus</taxon>
    </lineage>
</organism>
<keyword evidence="31" id="KW-1185">Reference proteome</keyword>
<evidence type="ECO:0000256" key="23">
    <source>
        <dbReference type="ARBA" id="ARBA00048989"/>
    </source>
</evidence>
<evidence type="ECO:0000256" key="12">
    <source>
        <dbReference type="ARBA" id="ARBA00023002"/>
    </source>
</evidence>
<evidence type="ECO:0000256" key="26">
    <source>
        <dbReference type="ARBA" id="ARBA00049475"/>
    </source>
</evidence>
<dbReference type="InterPro" id="IPR036188">
    <property type="entry name" value="FAD/NAD-bd_sf"/>
</dbReference>
<dbReference type="InterPro" id="IPR002257">
    <property type="entry name" value="Flavin_mOase_5"/>
</dbReference>
<proteinExistence type="inferred from homology"/>
<evidence type="ECO:0000256" key="14">
    <source>
        <dbReference type="ARBA" id="ARBA00023098"/>
    </source>
</evidence>
<evidence type="ECO:0000256" key="2">
    <source>
        <dbReference type="ARBA" id="ARBA00004524"/>
    </source>
</evidence>
<keyword evidence="14" id="KW-0443">Lipid metabolism</keyword>
<evidence type="ECO:0000256" key="27">
    <source>
        <dbReference type="PIRNR" id="PIRNR000332"/>
    </source>
</evidence>
<dbReference type="OrthoDB" id="66881at2759"/>